<sequence>MKRYDNESAGNFIIPKMPKINDNNTMKVNVTTNFSSSNGVQNKPTLASSSRHPRLSSIWTGSLRFGEQIVESIDLYPPIRECSKPSGFSSCLEMQQLIKSKDFINYWPIQELIKELSRNNNNQSPLLKKRSIIICSSSEQKTTTPVRISYLFLINTFSPLFARICKEMMEKELIAFGLLNDYSILYLFPNGYLSTKLDIPTRDGPMLHCLFISDFKELKSKFELYNFDNIPLNPSSIDKFDGTDPKIISEFKYYHKRSHLPINSKLSQPKQLESIFTPNQRPPGGKPVTPYIPTPGYPQPRFPKHQRFPSASPNFNTNRPSMTKQFFTGNQQQFLPYGPSFSDSNFISFPPPPPPPPPESEDISPPIISSSAERRQKNKAMIANAFEQIRSIGKTTLNSEGTSSKISQPLFEQQQTDNLIRDPRLSRRINELIQPPPPPPPVSPEDMSGNLNGEMKTAKIDEEKVIIIKKEPSEVLHETVPMDISGGGDTLSMSLQMYISSPEPMEEDEQTNIEKSSEENKIISDEEKKIKKEKESIDNISGIAGGEMPMDLCLNSD</sequence>
<proteinExistence type="predicted"/>
<evidence type="ECO:0000256" key="1">
    <source>
        <dbReference type="SAM" id="MobiDB-lite"/>
    </source>
</evidence>
<name>A0A1I8B8B1_MELHA</name>
<feature type="region of interest" description="Disordered" evidence="1">
    <location>
        <begin position="344"/>
        <end position="366"/>
    </location>
</feature>
<organism evidence="2 3">
    <name type="scientific">Meloidogyne hapla</name>
    <name type="common">Root-knot nematode worm</name>
    <dbReference type="NCBI Taxonomy" id="6305"/>
    <lineage>
        <taxon>Eukaryota</taxon>
        <taxon>Metazoa</taxon>
        <taxon>Ecdysozoa</taxon>
        <taxon>Nematoda</taxon>
        <taxon>Chromadorea</taxon>
        <taxon>Rhabditida</taxon>
        <taxon>Tylenchina</taxon>
        <taxon>Tylenchomorpha</taxon>
        <taxon>Tylenchoidea</taxon>
        <taxon>Meloidogynidae</taxon>
        <taxon>Meloidogyninae</taxon>
        <taxon>Meloidogyne</taxon>
    </lineage>
</organism>
<dbReference type="Proteomes" id="UP000095281">
    <property type="component" value="Unplaced"/>
</dbReference>
<keyword evidence="2" id="KW-1185">Reference proteome</keyword>
<reference evidence="3" key="1">
    <citation type="submission" date="2016-11" db="UniProtKB">
        <authorList>
            <consortium name="WormBaseParasite"/>
        </authorList>
    </citation>
    <scope>IDENTIFICATION</scope>
</reference>
<feature type="compositionally biased region" description="Pro residues" evidence="1">
    <location>
        <begin position="349"/>
        <end position="358"/>
    </location>
</feature>
<feature type="compositionally biased region" description="Basic and acidic residues" evidence="1">
    <location>
        <begin position="515"/>
        <end position="527"/>
    </location>
</feature>
<feature type="region of interest" description="Disordered" evidence="1">
    <location>
        <begin position="33"/>
        <end position="52"/>
    </location>
</feature>
<evidence type="ECO:0000313" key="3">
    <source>
        <dbReference type="WBParaSite" id="MhA1_Contig1529.frz3.gene12"/>
    </source>
</evidence>
<feature type="compositionally biased region" description="Polar residues" evidence="1">
    <location>
        <begin position="33"/>
        <end position="50"/>
    </location>
</feature>
<accession>A0A1I8B8B1</accession>
<evidence type="ECO:0000313" key="2">
    <source>
        <dbReference type="Proteomes" id="UP000095281"/>
    </source>
</evidence>
<feature type="region of interest" description="Disordered" evidence="1">
    <location>
        <begin position="502"/>
        <end position="527"/>
    </location>
</feature>
<dbReference type="AlphaFoldDB" id="A0A1I8B8B1"/>
<dbReference type="WBParaSite" id="MhA1_Contig1529.frz3.gene12">
    <property type="protein sequence ID" value="MhA1_Contig1529.frz3.gene12"/>
    <property type="gene ID" value="MhA1_Contig1529.frz3.gene12"/>
</dbReference>
<protein>
    <submittedName>
        <fullName evidence="3">Uncharacterized protein</fullName>
    </submittedName>
</protein>